<comment type="caution">
    <text evidence="2">The sequence shown here is derived from an EMBL/GenBank/DDBJ whole genome shotgun (WGS) entry which is preliminary data.</text>
</comment>
<proteinExistence type="predicted"/>
<dbReference type="Pfam" id="PF01547">
    <property type="entry name" value="SBP_bac_1"/>
    <property type="match status" value="1"/>
</dbReference>
<keyword evidence="1" id="KW-0732">Signal</keyword>
<dbReference type="SUPFAM" id="SSF53850">
    <property type="entry name" value="Periplasmic binding protein-like II"/>
    <property type="match status" value="1"/>
</dbReference>
<evidence type="ECO:0000256" key="1">
    <source>
        <dbReference type="SAM" id="SignalP"/>
    </source>
</evidence>
<dbReference type="EMBL" id="JANIPJ010000018">
    <property type="protein sequence ID" value="MCR2806642.1"/>
    <property type="molecule type" value="Genomic_DNA"/>
</dbReference>
<evidence type="ECO:0000313" key="3">
    <source>
        <dbReference type="Proteomes" id="UP001141950"/>
    </source>
</evidence>
<dbReference type="Proteomes" id="UP001141950">
    <property type="component" value="Unassembled WGS sequence"/>
</dbReference>
<reference evidence="2" key="1">
    <citation type="submission" date="2022-08" db="EMBL/GenBank/DDBJ databases">
        <title>The genomic sequence of strain Paenibacillus sp. SCIV0701.</title>
        <authorList>
            <person name="Zhao H."/>
        </authorList>
    </citation>
    <scope>NUCLEOTIDE SEQUENCE</scope>
    <source>
        <strain evidence="2">SCIV0701</strain>
    </source>
</reference>
<dbReference type="PANTHER" id="PTHR43649">
    <property type="entry name" value="ARABINOSE-BINDING PROTEIN-RELATED"/>
    <property type="match status" value="1"/>
</dbReference>
<dbReference type="PROSITE" id="PS51257">
    <property type="entry name" value="PROKAR_LIPOPROTEIN"/>
    <property type="match status" value="1"/>
</dbReference>
<sequence length="412" mass="46516">MAKNNRRHSFTIMLSILLCVVLSSCTANAPSEDVSPAPRSTTNSDSGDLRILATLEEQSWIVDEYKRKYPGREVVWDYAEGDALLEKLASAPAPDLVIAGNELLNTLSGSDLLEDVGQEPYLAGELIQKKWFNGLTLTPFTSMDGQSLIAVPKDFPMAGTFYRADLLEKYGFPSDPEGLAAFMESPQNWTRLAETLKSHDVGVIGYTHEVLQVAATGYGYFDQNGNYSRNTESLAPYASLMLEVESKGLASNWNMWDDKGQQAIREGKLALLYMGEWGFDLIKQWDPEHLEQWKFTRLPFNAYWVHGGSFFSIMRDSPNKASAWEYIQLSMELEGSYRESLPGWAWHSKVRDYRSSPLAAKAEEIWNKQLQSLIQTDISGPQLLQTLETRILEELGQDLEIYHELLSDTLRN</sequence>
<dbReference type="InterPro" id="IPR006059">
    <property type="entry name" value="SBP"/>
</dbReference>
<dbReference type="PANTHER" id="PTHR43649:SF12">
    <property type="entry name" value="DIACETYLCHITOBIOSE BINDING PROTEIN DASA"/>
    <property type="match status" value="1"/>
</dbReference>
<protein>
    <submittedName>
        <fullName evidence="2">Extracellular solute-binding protein</fullName>
    </submittedName>
</protein>
<dbReference type="InterPro" id="IPR050490">
    <property type="entry name" value="Bact_solute-bd_prot1"/>
</dbReference>
<dbReference type="RefSeq" id="WP_257450285.1">
    <property type="nucleotide sequence ID" value="NZ_JANIPJ010000018.1"/>
</dbReference>
<gene>
    <name evidence="2" type="ORF">NQZ67_22420</name>
</gene>
<feature type="chain" id="PRO_5040892991" evidence="1">
    <location>
        <begin position="30"/>
        <end position="412"/>
    </location>
</feature>
<feature type="signal peptide" evidence="1">
    <location>
        <begin position="1"/>
        <end position="29"/>
    </location>
</feature>
<evidence type="ECO:0000313" key="2">
    <source>
        <dbReference type="EMBL" id="MCR2806642.1"/>
    </source>
</evidence>
<accession>A0A9X2MUN5</accession>
<organism evidence="2 3">
    <name type="scientific">Paenibacillus soyae</name>
    <dbReference type="NCBI Taxonomy" id="2969249"/>
    <lineage>
        <taxon>Bacteria</taxon>
        <taxon>Bacillati</taxon>
        <taxon>Bacillota</taxon>
        <taxon>Bacilli</taxon>
        <taxon>Bacillales</taxon>
        <taxon>Paenibacillaceae</taxon>
        <taxon>Paenibacillus</taxon>
    </lineage>
</organism>
<dbReference type="AlphaFoldDB" id="A0A9X2MUN5"/>
<dbReference type="Gene3D" id="3.40.190.10">
    <property type="entry name" value="Periplasmic binding protein-like II"/>
    <property type="match status" value="1"/>
</dbReference>
<name>A0A9X2MUN5_9BACL</name>
<keyword evidence="3" id="KW-1185">Reference proteome</keyword>